<gene>
    <name evidence="1" type="ORF">DI598_03995</name>
</gene>
<comment type="caution">
    <text evidence="1">The sequence shown here is derived from an EMBL/GenBank/DDBJ whole genome shotgun (WGS) entry which is preliminary data.</text>
</comment>
<organism evidence="1 2">
    <name type="scientific">Pseudopedobacter saltans</name>
    <dbReference type="NCBI Taxonomy" id="151895"/>
    <lineage>
        <taxon>Bacteria</taxon>
        <taxon>Pseudomonadati</taxon>
        <taxon>Bacteroidota</taxon>
        <taxon>Sphingobacteriia</taxon>
        <taxon>Sphingobacteriales</taxon>
        <taxon>Sphingobacteriaceae</taxon>
        <taxon>Pseudopedobacter</taxon>
    </lineage>
</organism>
<protein>
    <submittedName>
        <fullName evidence="1">Glycosyl transferase</fullName>
    </submittedName>
</protein>
<reference evidence="1 2" key="1">
    <citation type="submission" date="2017-11" db="EMBL/GenBank/DDBJ databases">
        <title>Infants hospitalized years apart are colonized by the same room-sourced microbial strains.</title>
        <authorList>
            <person name="Brooks B."/>
            <person name="Olm M.R."/>
            <person name="Firek B.A."/>
            <person name="Baker R."/>
            <person name="Thomas B.C."/>
            <person name="Morowitz M.J."/>
            <person name="Banfield J.F."/>
        </authorList>
    </citation>
    <scope>NUCLEOTIDE SEQUENCE [LARGE SCALE GENOMIC DNA]</scope>
    <source>
        <strain evidence="1">S2_009_000_R2_76</strain>
    </source>
</reference>
<accession>A0A2W5F4S1</accession>
<name>A0A2W5F4S1_9SPHI</name>
<proteinExistence type="predicted"/>
<evidence type="ECO:0000313" key="1">
    <source>
        <dbReference type="EMBL" id="PZP51105.1"/>
    </source>
</evidence>
<keyword evidence="1" id="KW-0808">Transferase</keyword>
<dbReference type="InterPro" id="IPR029044">
    <property type="entry name" value="Nucleotide-diphossugar_trans"/>
</dbReference>
<dbReference type="Proteomes" id="UP000249645">
    <property type="component" value="Unassembled WGS sequence"/>
</dbReference>
<dbReference type="Gene3D" id="3.90.550.10">
    <property type="entry name" value="Spore Coat Polysaccharide Biosynthesis Protein SpsA, Chain A"/>
    <property type="match status" value="1"/>
</dbReference>
<dbReference type="SUPFAM" id="SSF53448">
    <property type="entry name" value="Nucleotide-diphospho-sugar transferases"/>
    <property type="match status" value="1"/>
</dbReference>
<dbReference type="AlphaFoldDB" id="A0A2W5F4S1"/>
<dbReference type="GO" id="GO:0016740">
    <property type="term" value="F:transferase activity"/>
    <property type="evidence" value="ECO:0007669"/>
    <property type="project" value="UniProtKB-KW"/>
</dbReference>
<feature type="non-terminal residue" evidence="1">
    <location>
        <position position="205"/>
    </location>
</feature>
<dbReference type="EMBL" id="QFOI01000042">
    <property type="protein sequence ID" value="PZP51105.1"/>
    <property type="molecule type" value="Genomic_DNA"/>
</dbReference>
<evidence type="ECO:0000313" key="2">
    <source>
        <dbReference type="Proteomes" id="UP000249645"/>
    </source>
</evidence>
<sequence>MEKLAGAVILYNPDIGLWKRILTYLPHLERLYILDNSPKSNKHLFPNDLEFSKCQYILNNENLGISEPLNIACERAIQDGFNWLLTMDQDSFYNDQSFIQYMNCIQNFENRNNVGMFGSQYNLVNPDFLKCQFNEVEHLITSGSILNLAVFSQIGPFDKNLYIDGVDQEYSFRIIINNYKVIRFENISFQHELGSNQSFRSLKNG</sequence>